<evidence type="ECO:0000313" key="2">
    <source>
        <dbReference type="EMBL" id="KAK7542062.1"/>
    </source>
</evidence>
<keyword evidence="1" id="KW-0732">Signal</keyword>
<evidence type="ECO:0008006" key="4">
    <source>
        <dbReference type="Google" id="ProtNLM"/>
    </source>
</evidence>
<dbReference type="RefSeq" id="XP_066658355.1">
    <property type="nucleotide sequence ID" value="XM_066799019.1"/>
</dbReference>
<dbReference type="GeneID" id="92031925"/>
<keyword evidence="3" id="KW-1185">Reference proteome</keyword>
<gene>
    <name evidence="2" type="ORF">J3D65DRAFT_612468</name>
</gene>
<dbReference type="EMBL" id="JBBPEH010000002">
    <property type="protein sequence ID" value="KAK7542062.1"/>
    <property type="molecule type" value="Genomic_DNA"/>
</dbReference>
<proteinExistence type="predicted"/>
<sequence>MLFTTTLLSLLATLTTALPTANTNANKNLNPRAGGPSFVPIEAPCYLSYALAADASSAARPIVDIASTQIYHWDRALADAQYNNETTLWTQCVEQCNGLSGCKAAFLAYNVPSEPIYSSPGGSPSIACRMFNTVLSADSFAPVTNGSYTQAMAANIAGCAK</sequence>
<accession>A0ABR1M398</accession>
<protein>
    <recommendedName>
        <fullName evidence="4">Apple domain-containing protein</fullName>
    </recommendedName>
</protein>
<dbReference type="Proteomes" id="UP001360953">
    <property type="component" value="Unassembled WGS sequence"/>
</dbReference>
<reference evidence="2 3" key="1">
    <citation type="submission" date="2024-04" db="EMBL/GenBank/DDBJ databases">
        <title>Phyllosticta paracitricarpa is synonymous to the EU quarantine fungus P. citricarpa based on phylogenomic analyses.</title>
        <authorList>
            <consortium name="Lawrence Berkeley National Laboratory"/>
            <person name="Van ingen-buijs V.A."/>
            <person name="Van westerhoven A.C."/>
            <person name="Haridas S."/>
            <person name="Skiadas P."/>
            <person name="Martin F."/>
            <person name="Groenewald J.Z."/>
            <person name="Crous P.W."/>
            <person name="Seidl M.F."/>
        </authorList>
    </citation>
    <scope>NUCLEOTIDE SEQUENCE [LARGE SCALE GENOMIC DNA]</scope>
    <source>
        <strain evidence="2 3">CPC 17464</strain>
    </source>
</reference>
<name>A0ABR1M398_9PEZI</name>
<evidence type="ECO:0000256" key="1">
    <source>
        <dbReference type="SAM" id="SignalP"/>
    </source>
</evidence>
<feature type="signal peptide" evidence="1">
    <location>
        <begin position="1"/>
        <end position="17"/>
    </location>
</feature>
<evidence type="ECO:0000313" key="3">
    <source>
        <dbReference type="Proteomes" id="UP001360953"/>
    </source>
</evidence>
<organism evidence="2 3">
    <name type="scientific">Phyllosticta citribraziliensis</name>
    <dbReference type="NCBI Taxonomy" id="989973"/>
    <lineage>
        <taxon>Eukaryota</taxon>
        <taxon>Fungi</taxon>
        <taxon>Dikarya</taxon>
        <taxon>Ascomycota</taxon>
        <taxon>Pezizomycotina</taxon>
        <taxon>Dothideomycetes</taxon>
        <taxon>Dothideomycetes incertae sedis</taxon>
        <taxon>Botryosphaeriales</taxon>
        <taxon>Phyllostictaceae</taxon>
        <taxon>Phyllosticta</taxon>
    </lineage>
</organism>
<feature type="chain" id="PRO_5047167746" description="Apple domain-containing protein" evidence="1">
    <location>
        <begin position="18"/>
        <end position="161"/>
    </location>
</feature>
<comment type="caution">
    <text evidence="2">The sequence shown here is derived from an EMBL/GenBank/DDBJ whole genome shotgun (WGS) entry which is preliminary data.</text>
</comment>